<feature type="domain" description="BSD" evidence="3">
    <location>
        <begin position="217"/>
        <end position="269"/>
    </location>
</feature>
<evidence type="ECO:0000313" key="5">
    <source>
        <dbReference type="Proteomes" id="UP000277928"/>
    </source>
</evidence>
<protein>
    <recommendedName>
        <fullName evidence="3">BSD domain-containing protein</fullName>
    </recommendedName>
</protein>
<sequence length="378" mass="43469">MNYDKMKSIENTDEVKAVTDNSYSTNGKKEVARNMDSFRGWVTTGSAWFQSAKEKTYTTFELVKKDLTEFTDVVASEASALASTTVEGVKQQAYNLQQIIGLEEENDKQGDEESKKMESSANEIERSSSTSIKWAPRLPSVSTITDNTWIKAIVDTVKNIAQENTTQDEDEFTESIYPQTKPISEIDFPHHILYEIQTNPETYMKIPEGDKELFRMWCDDFKLTEYDSKINALLANCPRMRALYQEMVPEKIESVIFWTRYFYKIHQMELLVRCKADAEKQLLQDDENEIAQLQKQMIDFGKKIFCSDRTESRLSVETEPTQGQNSPDRRSALDESWSLCSSTNVDIQELHDEDGLRTPKADSNNSSSKSDGWINWDE</sequence>
<dbReference type="Pfam" id="PF03909">
    <property type="entry name" value="BSD"/>
    <property type="match status" value="1"/>
</dbReference>
<feature type="compositionally biased region" description="Polar residues" evidence="2">
    <location>
        <begin position="317"/>
        <end position="326"/>
    </location>
</feature>
<feature type="region of interest" description="Disordered" evidence="2">
    <location>
        <begin position="103"/>
        <end position="129"/>
    </location>
</feature>
<dbReference type="PROSITE" id="PS50858">
    <property type="entry name" value="BSD"/>
    <property type="match status" value="1"/>
</dbReference>
<reference evidence="4 5" key="1">
    <citation type="submission" date="2018-08" db="EMBL/GenBank/DDBJ databases">
        <authorList>
            <person name="Laetsch R D."/>
            <person name="Stevens L."/>
            <person name="Kumar S."/>
            <person name="Blaxter L. M."/>
        </authorList>
    </citation>
    <scope>NUCLEOTIDE SEQUENCE [LARGE SCALE GENOMIC DNA]</scope>
</reference>
<organism evidence="4 5">
    <name type="scientific">Litomosoides sigmodontis</name>
    <name type="common">Filarial nematode worm</name>
    <dbReference type="NCBI Taxonomy" id="42156"/>
    <lineage>
        <taxon>Eukaryota</taxon>
        <taxon>Metazoa</taxon>
        <taxon>Ecdysozoa</taxon>
        <taxon>Nematoda</taxon>
        <taxon>Chromadorea</taxon>
        <taxon>Rhabditida</taxon>
        <taxon>Spirurina</taxon>
        <taxon>Spiruromorpha</taxon>
        <taxon>Filarioidea</taxon>
        <taxon>Onchocercidae</taxon>
        <taxon>Litomosoides</taxon>
    </lineage>
</organism>
<dbReference type="STRING" id="42156.A0A3P6VDR8"/>
<dbReference type="GO" id="GO:0005737">
    <property type="term" value="C:cytoplasm"/>
    <property type="evidence" value="ECO:0007669"/>
    <property type="project" value="TreeGrafter"/>
</dbReference>
<feature type="coiled-coil region" evidence="1">
    <location>
        <begin position="276"/>
        <end position="303"/>
    </location>
</feature>
<feature type="region of interest" description="Disordered" evidence="2">
    <location>
        <begin position="350"/>
        <end position="378"/>
    </location>
</feature>
<dbReference type="Proteomes" id="UP000277928">
    <property type="component" value="Unassembled WGS sequence"/>
</dbReference>
<feature type="compositionally biased region" description="Basic and acidic residues" evidence="2">
    <location>
        <begin position="107"/>
        <end position="126"/>
    </location>
</feature>
<feature type="compositionally biased region" description="Low complexity" evidence="2">
    <location>
        <begin position="361"/>
        <end position="371"/>
    </location>
</feature>
<accession>A0A3P6VDR8</accession>
<dbReference type="EMBL" id="UYRX01001103">
    <property type="protein sequence ID" value="VDK88194.1"/>
    <property type="molecule type" value="Genomic_DNA"/>
</dbReference>
<gene>
    <name evidence="4" type="ORF">NLS_LOCUS8544</name>
</gene>
<dbReference type="Gene3D" id="1.10.3970.10">
    <property type="entry name" value="BSD domain"/>
    <property type="match status" value="1"/>
</dbReference>
<dbReference type="SUPFAM" id="SSF140383">
    <property type="entry name" value="BSD domain-like"/>
    <property type="match status" value="1"/>
</dbReference>
<dbReference type="OMA" id="HETFWKR"/>
<dbReference type="SMART" id="SM00751">
    <property type="entry name" value="BSD"/>
    <property type="match status" value="1"/>
</dbReference>
<name>A0A3P6VDR8_LITSI</name>
<evidence type="ECO:0000256" key="2">
    <source>
        <dbReference type="SAM" id="MobiDB-lite"/>
    </source>
</evidence>
<keyword evidence="5" id="KW-1185">Reference proteome</keyword>
<keyword evidence="1" id="KW-0175">Coiled coil</keyword>
<dbReference type="PANTHER" id="PTHR16019:SF5">
    <property type="entry name" value="BSD DOMAIN-CONTAINING PROTEIN 1"/>
    <property type="match status" value="1"/>
</dbReference>
<evidence type="ECO:0000259" key="3">
    <source>
        <dbReference type="PROSITE" id="PS50858"/>
    </source>
</evidence>
<dbReference type="InterPro" id="IPR051494">
    <property type="entry name" value="BSD_domain-containing"/>
</dbReference>
<dbReference type="OrthoDB" id="73788at2759"/>
<dbReference type="PANTHER" id="PTHR16019">
    <property type="entry name" value="SYNAPSE-ASSOCIATED PROTEIN"/>
    <property type="match status" value="1"/>
</dbReference>
<feature type="compositionally biased region" description="Basic and acidic residues" evidence="2">
    <location>
        <begin position="350"/>
        <end position="360"/>
    </location>
</feature>
<evidence type="ECO:0000313" key="4">
    <source>
        <dbReference type="EMBL" id="VDK88194.1"/>
    </source>
</evidence>
<dbReference type="AlphaFoldDB" id="A0A3P6VDR8"/>
<proteinExistence type="predicted"/>
<evidence type="ECO:0000256" key="1">
    <source>
        <dbReference type="SAM" id="Coils"/>
    </source>
</evidence>
<dbReference type="InterPro" id="IPR005607">
    <property type="entry name" value="BSD_dom"/>
</dbReference>
<dbReference type="InterPro" id="IPR035925">
    <property type="entry name" value="BSD_dom_sf"/>
</dbReference>
<feature type="region of interest" description="Disordered" evidence="2">
    <location>
        <begin position="314"/>
        <end position="333"/>
    </location>
</feature>